<dbReference type="RefSeq" id="WP_014448384.1">
    <property type="nucleotide sequence ID" value="NC_017094.1"/>
</dbReference>
<evidence type="ECO:0000313" key="2">
    <source>
        <dbReference type="Proteomes" id="UP000007382"/>
    </source>
</evidence>
<dbReference type="STRING" id="1162668.LFE_0162"/>
<sequence length="488" mass="52576">MGGSDKKAGRVPAFLIIALLGSLTGALFSVGNGFAEESSGSAPSDHDWKTINNSIAKRKFSLAEQQIGNYIKFHPKRREAYTLGARIARKIHQPGKGIAILDKGISQYPDDKTLLRLKAELLMEQGNMSRSRTILNRLSRDPTLSQKEKEKVTEDKKTLEVLVLSTPPLETFDQNINFQEPVPPPFQSPSTYEMENSDYHIHIQNVDIGYSGGSSIGTGITAETPLLKDTVHFQAGTNLYVGSASGQTSGLESYLFAGVDGQGPDGLQYLLDAGDVFAGNQVNAGLYGHLDLPLGRLRIDGQGWYQLPWSGYGQAILEGALQSGGLLNATVSLIPNLSLSGEYEYTYDTLGGSQTPFGINHNTMVAVDWNFLKKPDLHLVAGYDTQSFTPFIPNATNLVPVLLSSNFGFAGLSTLDQLGRYVVLNGQLGGVVGTFDTPGPLAGLQADIGASVQANEHLEFYANLSYESLAAAYVGAVTTMMFGINVWL</sequence>
<dbReference type="Proteomes" id="UP000007382">
    <property type="component" value="Chromosome"/>
</dbReference>
<accession>I0IKU1</accession>
<dbReference type="SUPFAM" id="SSF48452">
    <property type="entry name" value="TPR-like"/>
    <property type="match status" value="1"/>
</dbReference>
<dbReference type="InterPro" id="IPR011990">
    <property type="entry name" value="TPR-like_helical_dom_sf"/>
</dbReference>
<organism evidence="1 2">
    <name type="scientific">Leptospirillum ferrooxidans (strain C2-3)</name>
    <dbReference type="NCBI Taxonomy" id="1162668"/>
    <lineage>
        <taxon>Bacteria</taxon>
        <taxon>Pseudomonadati</taxon>
        <taxon>Nitrospirota</taxon>
        <taxon>Nitrospiria</taxon>
        <taxon>Nitrospirales</taxon>
        <taxon>Nitrospiraceae</taxon>
        <taxon>Leptospirillum</taxon>
    </lineage>
</organism>
<proteinExistence type="predicted"/>
<gene>
    <name evidence="1" type="ordered locus">LFE_0162</name>
</gene>
<protein>
    <submittedName>
        <fullName evidence="1">Uncharacterized protein</fullName>
    </submittedName>
</protein>
<dbReference type="AlphaFoldDB" id="I0IKU1"/>
<keyword evidence="2" id="KW-1185">Reference proteome</keyword>
<reference evidence="2" key="2">
    <citation type="submission" date="2012-03" db="EMBL/GenBank/DDBJ databases">
        <title>The complete genome sequence of the pioneer microbe on fresh volcanic deposit, Leptospirillum ferrooxidans strain C2-3.</title>
        <authorList>
            <person name="Fujimura R."/>
            <person name="Sato Y."/>
            <person name="Nishizawa T."/>
            <person name="Nanba K."/>
            <person name="Oshima K."/>
            <person name="Hattori M."/>
            <person name="Kamijo T."/>
            <person name="Ohta H."/>
        </authorList>
    </citation>
    <scope>NUCLEOTIDE SEQUENCE [LARGE SCALE GENOMIC DNA]</scope>
    <source>
        <strain evidence="2">C2-3</strain>
    </source>
</reference>
<dbReference type="EMBL" id="AP012342">
    <property type="protein sequence ID" value="BAM05890.1"/>
    <property type="molecule type" value="Genomic_DNA"/>
</dbReference>
<reference evidence="1 2" key="1">
    <citation type="journal article" date="2012" name="J. Bacteriol.">
        <title>Complete Genome Sequence of Leptospirillum ferrooxidans Strain C2-3, Isolated from a Fresh Volcanic Ash Deposit on the Island of Miyake, Japan.</title>
        <authorList>
            <person name="Fujimura R."/>
            <person name="Sato Y."/>
            <person name="Nishizawa T."/>
            <person name="Oshima K."/>
            <person name="Kim S.-W."/>
            <person name="Hattori M."/>
            <person name="Kamijo T."/>
            <person name="Ohta H."/>
        </authorList>
    </citation>
    <scope>NUCLEOTIDE SEQUENCE [LARGE SCALE GENOMIC DNA]</scope>
    <source>
        <strain evidence="1 2">C2-3</strain>
    </source>
</reference>
<dbReference type="HOGENOM" id="CLU_030331_0_0_0"/>
<dbReference type="eggNOG" id="COG4783">
    <property type="taxonomic scope" value="Bacteria"/>
</dbReference>
<evidence type="ECO:0000313" key="1">
    <source>
        <dbReference type="EMBL" id="BAM05890.1"/>
    </source>
</evidence>
<name>I0IKU1_LEPFC</name>
<dbReference type="Gene3D" id="1.25.40.10">
    <property type="entry name" value="Tetratricopeptide repeat domain"/>
    <property type="match status" value="1"/>
</dbReference>
<dbReference type="PATRIC" id="fig|1162668.3.peg.191"/>
<dbReference type="OrthoDB" id="9812284at2"/>
<dbReference type="KEGG" id="lfc:LFE_0162"/>